<feature type="domain" description="3-oxo-5-alpha-steroid 4-dehydrogenase C-terminal" evidence="7">
    <location>
        <begin position="324"/>
        <end position="359"/>
    </location>
</feature>
<dbReference type="EMBL" id="JMSN01000041">
    <property type="protein sequence ID" value="KDN45603.1"/>
    <property type="molecule type" value="Genomic_DNA"/>
</dbReference>
<dbReference type="PANTHER" id="PTHR10556">
    <property type="entry name" value="3-OXO-5-ALPHA-STEROID 4-DEHYDROGENASE"/>
    <property type="match status" value="1"/>
</dbReference>
<evidence type="ECO:0000256" key="4">
    <source>
        <dbReference type="ARBA" id="ARBA00022989"/>
    </source>
</evidence>
<dbReference type="PANTHER" id="PTHR10556:SF43">
    <property type="entry name" value="STEROID 5-ALPHA-REDUCTASE DET2"/>
    <property type="match status" value="1"/>
</dbReference>
<comment type="caution">
    <text evidence="8">The sequence shown here is derived from an EMBL/GenBank/DDBJ whole genome shotgun (WGS) entry which is preliminary data.</text>
</comment>
<dbReference type="PROSITE" id="PS50244">
    <property type="entry name" value="S5A_REDUCTASE"/>
    <property type="match status" value="1"/>
</dbReference>
<accession>A0A066VZ85</accession>
<comment type="similarity">
    <text evidence="2">Belongs to the steroid 5-alpha reductase family.</text>
</comment>
<keyword evidence="4 6" id="KW-1133">Transmembrane helix</keyword>
<keyword evidence="5 6" id="KW-0472">Membrane</keyword>
<dbReference type="Pfam" id="PF02544">
    <property type="entry name" value="Steroid_dh"/>
    <property type="match status" value="2"/>
</dbReference>
<feature type="transmembrane region" description="Helical" evidence="6">
    <location>
        <begin position="105"/>
        <end position="125"/>
    </location>
</feature>
<dbReference type="STRING" id="1037660.A0A066VZ85"/>
<dbReference type="OrthoDB" id="5788137at2759"/>
<dbReference type="AlphaFoldDB" id="A0A066VZ85"/>
<dbReference type="InParanoid" id="A0A066VZ85"/>
<dbReference type="InterPro" id="IPR001104">
    <property type="entry name" value="3-oxo-5_a-steroid_4-DH_C"/>
</dbReference>
<dbReference type="InterPro" id="IPR039357">
    <property type="entry name" value="SRD5A/TECR"/>
</dbReference>
<comment type="subcellular location">
    <subcellularLocation>
        <location evidence="1">Membrane</location>
        <topology evidence="1">Multi-pass membrane protein</topology>
    </subcellularLocation>
</comment>
<keyword evidence="3 6" id="KW-0812">Transmembrane</keyword>
<feature type="domain" description="3-oxo-5-alpha-steroid 4-dehydrogenase C-terminal" evidence="7">
    <location>
        <begin position="391"/>
        <end position="438"/>
    </location>
</feature>
<feature type="transmembrane region" description="Helical" evidence="6">
    <location>
        <begin position="383"/>
        <end position="406"/>
    </location>
</feature>
<protein>
    <recommendedName>
        <fullName evidence="7">3-oxo-5-alpha-steroid 4-dehydrogenase C-terminal domain-containing protein</fullName>
    </recommendedName>
</protein>
<feature type="transmembrane region" description="Helical" evidence="6">
    <location>
        <begin position="348"/>
        <end position="368"/>
    </location>
</feature>
<dbReference type="GO" id="GO:0016627">
    <property type="term" value="F:oxidoreductase activity, acting on the CH-CH group of donors"/>
    <property type="evidence" value="ECO:0007669"/>
    <property type="project" value="InterPro"/>
</dbReference>
<evidence type="ECO:0000256" key="1">
    <source>
        <dbReference type="ARBA" id="ARBA00004141"/>
    </source>
</evidence>
<dbReference type="Proteomes" id="UP000027361">
    <property type="component" value="Unassembled WGS sequence"/>
</dbReference>
<dbReference type="HOGENOM" id="CLU_065395_0_1_1"/>
<feature type="transmembrane region" description="Helical" evidence="6">
    <location>
        <begin position="21"/>
        <end position="44"/>
    </location>
</feature>
<dbReference type="GO" id="GO:0016020">
    <property type="term" value="C:membrane"/>
    <property type="evidence" value="ECO:0007669"/>
    <property type="project" value="UniProtKB-SubCell"/>
</dbReference>
<gene>
    <name evidence="8" type="ORF">K437DRAFT_256527</name>
</gene>
<evidence type="ECO:0000256" key="2">
    <source>
        <dbReference type="ARBA" id="ARBA00007742"/>
    </source>
</evidence>
<dbReference type="OMA" id="RSGHAWY"/>
<feature type="transmembrane region" description="Helical" evidence="6">
    <location>
        <begin position="235"/>
        <end position="252"/>
    </location>
</feature>
<evidence type="ECO:0000313" key="8">
    <source>
        <dbReference type="EMBL" id="KDN45603.1"/>
    </source>
</evidence>
<feature type="transmembrane region" description="Helical" evidence="6">
    <location>
        <begin position="65"/>
        <end position="85"/>
    </location>
</feature>
<evidence type="ECO:0000313" key="9">
    <source>
        <dbReference type="Proteomes" id="UP000027361"/>
    </source>
</evidence>
<dbReference type="GO" id="GO:0006629">
    <property type="term" value="P:lipid metabolic process"/>
    <property type="evidence" value="ECO:0007669"/>
    <property type="project" value="InterPro"/>
</dbReference>
<evidence type="ECO:0000256" key="5">
    <source>
        <dbReference type="ARBA" id="ARBA00023136"/>
    </source>
</evidence>
<reference evidence="8 9" key="1">
    <citation type="submission" date="2014-05" db="EMBL/GenBank/DDBJ databases">
        <title>Draft genome sequence of a rare smut relative, Tilletiaria anomala UBC 951.</title>
        <authorList>
            <consortium name="DOE Joint Genome Institute"/>
            <person name="Toome M."/>
            <person name="Kuo A."/>
            <person name="Henrissat B."/>
            <person name="Lipzen A."/>
            <person name="Tritt A."/>
            <person name="Yoshinaga Y."/>
            <person name="Zane M."/>
            <person name="Barry K."/>
            <person name="Grigoriev I.V."/>
            <person name="Spatafora J.W."/>
            <person name="Aimea M.C."/>
        </authorList>
    </citation>
    <scope>NUCLEOTIDE SEQUENCE [LARGE SCALE GENOMIC DNA]</scope>
    <source>
        <strain evidence="8 9">UBC 951</strain>
    </source>
</reference>
<proteinExistence type="inferred from homology"/>
<dbReference type="FunCoup" id="A0A066VZ85">
    <property type="interactions" value="8"/>
</dbReference>
<sequence length="438" mass="46906">MSSSTRAPWLPPLMPRTPADVYMLALAGMQLMLVVGLVTIVIPAPHGKWGPRNASGLNKFKINGNLGWFLMEIWGPVILLLSMSSSSVLSTSGPLKLSTIFPQPSFSNFLALPLPNQILGMFYAVHYVNRAVINPLRSPPRTDMSLIVPAWAAVFQITNGFLLGNWLAGRAPAFIISPSIAAPLKQAKGIFSLFLRGGSSNAPTAAVTIKHAAISPSTILARPGLLPDATLRSPLFWIGLFGAIAGLASNIYHDEILANLRRAPVAGVPACNAASDALVDGKPPARNMHSHANGGAAAGNEQVHLDTNGKAVIKHGEEDSVTVGTSTYRIPRGGLFDFVDHPHYVSEWFEWSCFAIASLVFFSALVPSPSPLASSSAVTSLKWYISAAGLLLRIPTALFPLVEIAVMSPRAIKGHEWYKKTFGSRYPQQRKALIPGIL</sequence>
<evidence type="ECO:0000256" key="3">
    <source>
        <dbReference type="ARBA" id="ARBA00022692"/>
    </source>
</evidence>
<name>A0A066VZ85_TILAU</name>
<dbReference type="RefSeq" id="XP_013243242.1">
    <property type="nucleotide sequence ID" value="XM_013387788.1"/>
</dbReference>
<dbReference type="GeneID" id="25264444"/>
<evidence type="ECO:0000256" key="6">
    <source>
        <dbReference type="SAM" id="Phobius"/>
    </source>
</evidence>
<organism evidence="8 9">
    <name type="scientific">Tilletiaria anomala (strain ATCC 24038 / CBS 436.72 / UBC 951)</name>
    <dbReference type="NCBI Taxonomy" id="1037660"/>
    <lineage>
        <taxon>Eukaryota</taxon>
        <taxon>Fungi</taxon>
        <taxon>Dikarya</taxon>
        <taxon>Basidiomycota</taxon>
        <taxon>Ustilaginomycotina</taxon>
        <taxon>Exobasidiomycetes</taxon>
        <taxon>Georgefischeriales</taxon>
        <taxon>Tilletiariaceae</taxon>
        <taxon>Tilletiaria</taxon>
    </lineage>
</organism>
<feature type="transmembrane region" description="Helical" evidence="6">
    <location>
        <begin position="146"/>
        <end position="168"/>
    </location>
</feature>
<evidence type="ECO:0000259" key="7">
    <source>
        <dbReference type="Pfam" id="PF02544"/>
    </source>
</evidence>
<keyword evidence="9" id="KW-1185">Reference proteome</keyword>